<reference evidence="2" key="1">
    <citation type="submission" date="2018-08" db="EMBL/GenBank/DDBJ databases">
        <title>HSV2 whole genome sequences from clinical isolates.</title>
        <authorList>
            <person name="Roychoudhury P."/>
            <person name="Greninger A.L."/>
            <person name="Jerome K.R."/>
            <person name="Johnston C."/>
            <person name="Wald A."/>
            <person name="Xie H."/>
        </authorList>
    </citation>
    <scope>NUCLEOTIDE SEQUENCE</scope>
    <source>
        <strain evidence="2">2003-24998</strain>
    </source>
</reference>
<feature type="region of interest" description="Disordered" evidence="1">
    <location>
        <begin position="18"/>
        <end position="38"/>
    </location>
</feature>
<dbReference type="EMBL" id="MH790583">
    <property type="protein sequence ID" value="QBH78419.1"/>
    <property type="molecule type" value="Genomic_DNA"/>
</dbReference>
<accession>A0A481TAU6</accession>
<proteinExistence type="predicted"/>
<evidence type="ECO:0000313" key="2">
    <source>
        <dbReference type="EMBL" id="QBH78419.1"/>
    </source>
</evidence>
<evidence type="ECO:0000256" key="1">
    <source>
        <dbReference type="SAM" id="MobiDB-lite"/>
    </source>
</evidence>
<sequence length="38" mass="4160">MTYLTYLCSTSSAMVIGSGSQSRASGASWMTWRRRPAT</sequence>
<name>A0A481TAU6_HHV2</name>
<protein>
    <submittedName>
        <fullName evidence="2">Uncharacterized protein</fullName>
    </submittedName>
</protein>
<organism evidence="2">
    <name type="scientific">Human herpesvirus 2</name>
    <name type="common">HHV-2</name>
    <name type="synonym">Human herpes simplex virus 2</name>
    <dbReference type="NCBI Taxonomy" id="10310"/>
    <lineage>
        <taxon>Viruses</taxon>
        <taxon>Duplodnaviria</taxon>
        <taxon>Heunggongvirae</taxon>
        <taxon>Peploviricota</taxon>
        <taxon>Herviviricetes</taxon>
        <taxon>Herpesvirales</taxon>
        <taxon>Orthoherpesviridae</taxon>
        <taxon>Alphaherpesvirinae</taxon>
        <taxon>Simplexvirus</taxon>
        <taxon>Simplexvirus humanalpha2</taxon>
    </lineage>
</organism>
<feature type="compositionally biased region" description="Low complexity" evidence="1">
    <location>
        <begin position="18"/>
        <end position="28"/>
    </location>
</feature>
<organismHost>
    <name type="scientific">Homo sapiens</name>
    <name type="common">Human</name>
    <dbReference type="NCBI Taxonomy" id="9606"/>
</organismHost>